<keyword evidence="8" id="KW-1185">Reference proteome</keyword>
<dbReference type="SUPFAM" id="SSF51556">
    <property type="entry name" value="Metallo-dependent hydrolases"/>
    <property type="match status" value="1"/>
</dbReference>
<dbReference type="SUPFAM" id="SSF51338">
    <property type="entry name" value="Composite domain of metallo-dependent hydrolases"/>
    <property type="match status" value="1"/>
</dbReference>
<dbReference type="Pfam" id="PF01979">
    <property type="entry name" value="Amidohydro_1"/>
    <property type="match status" value="1"/>
</dbReference>
<evidence type="ECO:0000256" key="1">
    <source>
        <dbReference type="ARBA" id="ARBA00010716"/>
    </source>
</evidence>
<keyword evidence="3 5" id="KW-0378">Hydrolase</keyword>
<dbReference type="InterPro" id="IPR003764">
    <property type="entry name" value="GlcNAc_6-P_deAcase"/>
</dbReference>
<dbReference type="InterPro" id="IPR011059">
    <property type="entry name" value="Metal-dep_hydrolase_composite"/>
</dbReference>
<dbReference type="InterPro" id="IPR032466">
    <property type="entry name" value="Metal_Hydrolase"/>
</dbReference>
<accession>A0ABM8D5W6</accession>
<dbReference type="Proteomes" id="UP001317870">
    <property type="component" value="Chromosome"/>
</dbReference>
<gene>
    <name evidence="7" type="ORF">IFM12276_58490</name>
</gene>
<dbReference type="Gene3D" id="3.20.20.140">
    <property type="entry name" value="Metal-dependent hydrolases"/>
    <property type="match status" value="1"/>
</dbReference>
<dbReference type="PIRSF" id="PIRSF038994">
    <property type="entry name" value="NagA"/>
    <property type="match status" value="1"/>
</dbReference>
<keyword evidence="4 5" id="KW-0119">Carbohydrate metabolism</keyword>
<evidence type="ECO:0000256" key="3">
    <source>
        <dbReference type="ARBA" id="ARBA00022801"/>
    </source>
</evidence>
<feature type="domain" description="Amidohydrolase-related" evidence="6">
    <location>
        <begin position="56"/>
        <end position="378"/>
    </location>
</feature>
<dbReference type="PANTHER" id="PTHR11113:SF14">
    <property type="entry name" value="N-ACETYLGLUCOSAMINE-6-PHOSPHATE DEACETYLASE"/>
    <property type="match status" value="1"/>
</dbReference>
<name>A0ABM8D5W6_9NOCA</name>
<evidence type="ECO:0000313" key="8">
    <source>
        <dbReference type="Proteomes" id="UP001317870"/>
    </source>
</evidence>
<protein>
    <submittedName>
        <fullName evidence="7">N-acetylglucosamine-6-phosphate deacetylase</fullName>
    </submittedName>
</protein>
<evidence type="ECO:0000313" key="7">
    <source>
        <dbReference type="EMBL" id="BDU02821.1"/>
    </source>
</evidence>
<evidence type="ECO:0000256" key="4">
    <source>
        <dbReference type="ARBA" id="ARBA00023277"/>
    </source>
</evidence>
<dbReference type="InterPro" id="IPR006680">
    <property type="entry name" value="Amidohydro-rel"/>
</dbReference>
<comment type="similarity">
    <text evidence="1 5">Belongs to the metallo-dependent hydrolases superfamily. NagA family.</text>
</comment>
<proteinExistence type="inferred from homology"/>
<sequence length="386" mass="39741">MTAHTELIIRGRIVSASVELDDGVVLVSGNRIAAVRSFAQWRAAHPDLPEPPFSGTVLPGLVDIHNHGGFGYRFDTVHAADARAAAQSHHAHGSTTVVASVVTGPAAEMVAQTATLRELAEEGVLGGIHVEGPFLAQARCGAQDPRFLCDPDLGLTDRLLAAGGAHLRTMTLAPERPGYTAVARRLTDSGVVVALGHSDTDYASFRNVLRPHGSGSIVTHLANGMPPLHHRGPGPVAAALVAAAAGDVVVELIGDGVHVDPGFAALVFATAPGRVALVTDAMQAAGLGDGEYRLGPQPVTVQDGVARIAGGSIAGGVSTLLECVARAVRESGVPLRDAVRAATSVPAAALGLTDIGDLRPGRFADILTVSDNLHLRGVLRRGQWLT</sequence>
<reference evidence="7 8" key="1">
    <citation type="submission" date="2022-11" db="EMBL/GenBank/DDBJ databases">
        <title>Genome Sequencing of Nocardia sp. ON39_IFM12276 and assembly.</title>
        <authorList>
            <person name="Shimojima M."/>
            <person name="Toyokawa M."/>
            <person name="Uesaka K."/>
        </authorList>
    </citation>
    <scope>NUCLEOTIDE SEQUENCE [LARGE SCALE GENOMIC DNA]</scope>
    <source>
        <strain evidence="7 8">IFM 12276</strain>
    </source>
</reference>
<evidence type="ECO:0000259" key="6">
    <source>
        <dbReference type="Pfam" id="PF01979"/>
    </source>
</evidence>
<evidence type="ECO:0000256" key="5">
    <source>
        <dbReference type="PIRNR" id="PIRNR038994"/>
    </source>
</evidence>
<dbReference type="EMBL" id="AP026978">
    <property type="protein sequence ID" value="BDU02821.1"/>
    <property type="molecule type" value="Genomic_DNA"/>
</dbReference>
<keyword evidence="2" id="KW-0479">Metal-binding</keyword>
<organism evidence="7 8">
    <name type="scientific">Nocardia sputorum</name>
    <dbReference type="NCBI Taxonomy" id="2984338"/>
    <lineage>
        <taxon>Bacteria</taxon>
        <taxon>Bacillati</taxon>
        <taxon>Actinomycetota</taxon>
        <taxon>Actinomycetes</taxon>
        <taxon>Mycobacteriales</taxon>
        <taxon>Nocardiaceae</taxon>
        <taxon>Nocardia</taxon>
    </lineage>
</organism>
<dbReference type="Gene3D" id="2.30.40.10">
    <property type="entry name" value="Urease, subunit C, domain 1"/>
    <property type="match status" value="1"/>
</dbReference>
<evidence type="ECO:0000256" key="2">
    <source>
        <dbReference type="ARBA" id="ARBA00022723"/>
    </source>
</evidence>
<dbReference type="PANTHER" id="PTHR11113">
    <property type="entry name" value="N-ACETYLGLUCOSAMINE-6-PHOSPHATE DEACETYLASE"/>
    <property type="match status" value="1"/>
</dbReference>
<dbReference type="RefSeq" id="WP_281875919.1">
    <property type="nucleotide sequence ID" value="NZ_AP026978.1"/>
</dbReference>